<protein>
    <submittedName>
        <fullName evidence="13">SSD domain-containing protein</fullName>
    </submittedName>
</protein>
<reference evidence="13" key="1">
    <citation type="submission" date="2016-06" db="UniProtKB">
        <authorList>
            <consortium name="WormBaseParasite"/>
        </authorList>
    </citation>
    <scope>IDENTIFICATION</scope>
</reference>
<evidence type="ECO:0000256" key="6">
    <source>
        <dbReference type="ARBA" id="ARBA00023136"/>
    </source>
</evidence>
<feature type="region of interest" description="Disordered" evidence="8">
    <location>
        <begin position="1"/>
        <end position="23"/>
    </location>
</feature>
<accession>A0A183HZE8</accession>
<evidence type="ECO:0000256" key="7">
    <source>
        <dbReference type="ARBA" id="ARBA00023180"/>
    </source>
</evidence>
<keyword evidence="3" id="KW-1003">Cell membrane</keyword>
<evidence type="ECO:0000256" key="1">
    <source>
        <dbReference type="ARBA" id="ARBA00004651"/>
    </source>
</evidence>
<keyword evidence="6 9" id="KW-0472">Membrane</keyword>
<feature type="compositionally biased region" description="Basic residues" evidence="8">
    <location>
        <begin position="1"/>
        <end position="10"/>
    </location>
</feature>
<feature type="transmembrane region" description="Helical" evidence="9">
    <location>
        <begin position="639"/>
        <end position="664"/>
    </location>
</feature>
<keyword evidence="4 9" id="KW-0812">Transmembrane</keyword>
<name>A0A183HZE8_9BILA</name>
<evidence type="ECO:0000256" key="9">
    <source>
        <dbReference type="SAM" id="Phobius"/>
    </source>
</evidence>
<evidence type="ECO:0000313" key="12">
    <source>
        <dbReference type="Proteomes" id="UP000267606"/>
    </source>
</evidence>
<evidence type="ECO:0000256" key="3">
    <source>
        <dbReference type="ARBA" id="ARBA00022475"/>
    </source>
</evidence>
<feature type="transmembrane region" description="Helical" evidence="9">
    <location>
        <begin position="982"/>
        <end position="1006"/>
    </location>
</feature>
<dbReference type="Proteomes" id="UP000267606">
    <property type="component" value="Unassembled WGS sequence"/>
</dbReference>
<keyword evidence="12" id="KW-1185">Reference proteome</keyword>
<dbReference type="PANTHER" id="PTHR10796:SF97">
    <property type="entry name" value="SSD DOMAIN-CONTAINING PROTEIN"/>
    <property type="match status" value="1"/>
</dbReference>
<dbReference type="PANTHER" id="PTHR10796">
    <property type="entry name" value="PATCHED-RELATED"/>
    <property type="match status" value="1"/>
</dbReference>
<reference evidence="11 12" key="2">
    <citation type="submission" date="2018-11" db="EMBL/GenBank/DDBJ databases">
        <authorList>
            <consortium name="Pathogen Informatics"/>
        </authorList>
    </citation>
    <scope>NUCLEOTIDE SEQUENCE [LARGE SCALE GENOMIC DNA]</scope>
</reference>
<dbReference type="EMBL" id="UZAJ01039956">
    <property type="protein sequence ID" value="VDP12336.1"/>
    <property type="molecule type" value="Genomic_DNA"/>
</dbReference>
<dbReference type="FunFam" id="1.20.1640.10:FF:000013">
    <property type="entry name" value="PaTched Related family"/>
    <property type="match status" value="1"/>
</dbReference>
<dbReference type="InterPro" id="IPR000731">
    <property type="entry name" value="SSD"/>
</dbReference>
<feature type="transmembrane region" description="Helical" evidence="9">
    <location>
        <begin position="910"/>
        <end position="931"/>
    </location>
</feature>
<feature type="transmembrane region" description="Helical" evidence="9">
    <location>
        <begin position="1012"/>
        <end position="1037"/>
    </location>
</feature>
<evidence type="ECO:0000256" key="5">
    <source>
        <dbReference type="ARBA" id="ARBA00022989"/>
    </source>
</evidence>
<keyword evidence="5 9" id="KW-1133">Transmembrane helix</keyword>
<evidence type="ECO:0000259" key="10">
    <source>
        <dbReference type="PROSITE" id="PS50156"/>
    </source>
</evidence>
<dbReference type="GO" id="GO:0006897">
    <property type="term" value="P:endocytosis"/>
    <property type="evidence" value="ECO:0007669"/>
    <property type="project" value="TreeGrafter"/>
</dbReference>
<evidence type="ECO:0000313" key="11">
    <source>
        <dbReference type="EMBL" id="VDP12336.1"/>
    </source>
</evidence>
<feature type="transmembrane region" description="Helical" evidence="9">
    <location>
        <begin position="937"/>
        <end position="961"/>
    </location>
</feature>
<gene>
    <name evidence="11" type="ORF">OFLC_LOCUS12860</name>
</gene>
<sequence length="1096" mass="125575">MSQKKRHKSTIVHWQNSADEEAKKHENKNEKIYCVYFTDLQQISQQSNDVASYAGTIHDNSFFQNHANQDFSPSIYRHRRSSVLVGKRSLDLFEESGEKEPTFVKFIIKVYNKWGFWIARFAWPVMIICIILSLLALIKIAMTPQSNDLGGYAPFEARSRVEYSKYLHFFSGNGLAISTRIFIVAKDGNSVLRPNHLDDTIQVLNLALNNITLYDRTTQSNQSFNQFCKEFCDINEPLLQFYNAYMVQKQNINRDNRANPYLRLNYPSSTLFGREINVQPYFFGVELYKGNETEEEIAEETEGVRQLFENDTFIVESLITRNKTHPPLVNMKSVKMISLYLHVLQNPQWSSDEMKQWEMDVVHFFKNYKSEHLTIYVVSTTFIEEEMVRAGVSLLPYLIAGFIIMCTCSIITVMIRAAYMHQNNIYKLLQNVYYTVSRVSREFQIFLAVMACLTPMLACCTALAILFLLGMRFSSVLSVIPFLVLSIGIDSSYLMIHEWQRVTKEIRDGEKMGETVGHRMSEVLGEVGPAILISAITNILADAVGCFTSSPEIRLLCIGNLFAMFMAYLYQMSFYSGLMSVVGKFEIAAEKNEDNITNIAIQKDQVNIRKNSEIIRKNSKFHDKSKVYISKYSNMYVNVICYPAMAILIIVLYIIYITVSIWGITRMSISLTPEKLFPMDSPLIKLNDLRLKYEIPAFTMVSVFVGTPGDLSQNIQLFLLNNMVQDFENIDGSWGPVGTMYFMRDFVAYQNYLQADDDYDFDFLEKGTTTMNPDDFKFNADNLPDFLTWPEYDFWSGFIQLENVTDDKNGGTKAINYFRKQRLKRFFFTTAYHNEKLMEWTMRAKLLKQWRAIVDKDIYEGFHASVFHEDAIFLDLIDNMATDTWQSVAGTLVCMAAVCFLFLRNILTVIIATASVLSIAVGILGILSWLNVQLDPISMAAMIISIGFSVDIPAHVAYHYCKASEELAPQIRLGNCLTSVGFPALQAALSTMLCLCSLWVAGIYMSQIFVKTMVICVILCNLHGLMILPAILSIIHWSGARSFENKIYTKSSNRDVNKRFKQIRKGIANPEIQGNNRNQLDLKMDRPPIPDFNDVI</sequence>
<feature type="transmembrane region" description="Helical" evidence="9">
    <location>
        <begin position="553"/>
        <end position="570"/>
    </location>
</feature>
<feature type="transmembrane region" description="Helical" evidence="9">
    <location>
        <begin position="445"/>
        <end position="469"/>
    </location>
</feature>
<dbReference type="Gene3D" id="1.20.1640.10">
    <property type="entry name" value="Multidrug efflux transporter AcrB transmembrane domain"/>
    <property type="match status" value="2"/>
</dbReference>
<comment type="subcellular location">
    <subcellularLocation>
        <location evidence="1">Cell membrane</location>
        <topology evidence="1">Multi-pass membrane protein</topology>
    </subcellularLocation>
</comment>
<dbReference type="GO" id="GO:0030659">
    <property type="term" value="C:cytoplasmic vesicle membrane"/>
    <property type="evidence" value="ECO:0007669"/>
    <property type="project" value="TreeGrafter"/>
</dbReference>
<evidence type="ECO:0000256" key="4">
    <source>
        <dbReference type="ARBA" id="ARBA00022692"/>
    </source>
</evidence>
<feature type="transmembrane region" description="Helical" evidence="9">
    <location>
        <begin position="394"/>
        <end position="419"/>
    </location>
</feature>
<feature type="domain" description="SSD" evidence="10">
    <location>
        <begin position="401"/>
        <end position="581"/>
    </location>
</feature>
<dbReference type="PROSITE" id="PS50156">
    <property type="entry name" value="SSD"/>
    <property type="match status" value="1"/>
</dbReference>
<dbReference type="GO" id="GO:0005886">
    <property type="term" value="C:plasma membrane"/>
    <property type="evidence" value="ECO:0007669"/>
    <property type="project" value="UniProtKB-SubCell"/>
</dbReference>
<keyword evidence="7" id="KW-0325">Glycoprotein</keyword>
<feature type="transmembrane region" description="Helical" evidence="9">
    <location>
        <begin position="475"/>
        <end position="496"/>
    </location>
</feature>
<evidence type="ECO:0000313" key="13">
    <source>
        <dbReference type="WBParaSite" id="OFLC_0001286101-mRNA-1"/>
    </source>
</evidence>
<feature type="transmembrane region" description="Helical" evidence="9">
    <location>
        <begin position="114"/>
        <end position="138"/>
    </location>
</feature>
<dbReference type="InterPro" id="IPR003392">
    <property type="entry name" value="PTHD_SSD"/>
</dbReference>
<organism evidence="13">
    <name type="scientific">Onchocerca flexuosa</name>
    <dbReference type="NCBI Taxonomy" id="387005"/>
    <lineage>
        <taxon>Eukaryota</taxon>
        <taxon>Metazoa</taxon>
        <taxon>Ecdysozoa</taxon>
        <taxon>Nematoda</taxon>
        <taxon>Chromadorea</taxon>
        <taxon>Rhabditida</taxon>
        <taxon>Spirurina</taxon>
        <taxon>Spiruromorpha</taxon>
        <taxon>Filarioidea</taxon>
        <taxon>Onchocercidae</taxon>
        <taxon>Onchocerca</taxon>
    </lineage>
</organism>
<evidence type="ECO:0000256" key="8">
    <source>
        <dbReference type="SAM" id="MobiDB-lite"/>
    </source>
</evidence>
<proteinExistence type="inferred from homology"/>
<dbReference type="AlphaFoldDB" id="A0A183HZE8"/>
<dbReference type="InterPro" id="IPR051697">
    <property type="entry name" value="Patched_domain-protein"/>
</dbReference>
<dbReference type="GO" id="GO:0018996">
    <property type="term" value="P:molting cycle, collagen and cuticulin-based cuticle"/>
    <property type="evidence" value="ECO:0007669"/>
    <property type="project" value="TreeGrafter"/>
</dbReference>
<evidence type="ECO:0000256" key="2">
    <source>
        <dbReference type="ARBA" id="ARBA00005585"/>
    </source>
</evidence>
<comment type="similarity">
    <text evidence="2">Belongs to the patched family.</text>
</comment>
<dbReference type="Pfam" id="PF02460">
    <property type="entry name" value="Patched"/>
    <property type="match status" value="1"/>
</dbReference>
<dbReference type="SUPFAM" id="SSF82866">
    <property type="entry name" value="Multidrug efflux transporter AcrB transmembrane domain"/>
    <property type="match status" value="2"/>
</dbReference>
<dbReference type="WBParaSite" id="OFLC_0001286101-mRNA-1">
    <property type="protein sequence ID" value="OFLC_0001286101-mRNA-1"/>
    <property type="gene ID" value="OFLC_0001286101"/>
</dbReference>